<name>A0A6A4FJV1_9STRA</name>
<evidence type="ECO:0000313" key="1">
    <source>
        <dbReference type="EMBL" id="KAE9343715.1"/>
    </source>
</evidence>
<reference evidence="1 2" key="1">
    <citation type="submission" date="2018-08" db="EMBL/GenBank/DDBJ databases">
        <title>Genomic investigation of the strawberry pathogen Phytophthora fragariae indicates pathogenicity is determined by transcriptional variation in three key races.</title>
        <authorList>
            <person name="Adams T.M."/>
            <person name="Armitage A.D."/>
            <person name="Sobczyk M.K."/>
            <person name="Bates H.J."/>
            <person name="Dunwell J.M."/>
            <person name="Nellist C.F."/>
            <person name="Harrison R.J."/>
        </authorList>
    </citation>
    <scope>NUCLEOTIDE SEQUENCE [LARGE SCALE GENOMIC DNA]</scope>
    <source>
        <strain evidence="1 2">SCRP333</strain>
    </source>
</reference>
<dbReference type="AlphaFoldDB" id="A0A6A4FJV1"/>
<protein>
    <submittedName>
        <fullName evidence="1">Uncharacterized protein</fullName>
    </submittedName>
</protein>
<dbReference type="Proteomes" id="UP000434957">
    <property type="component" value="Unassembled WGS sequence"/>
</dbReference>
<proteinExistence type="predicted"/>
<organism evidence="1 2">
    <name type="scientific">Phytophthora rubi</name>
    <dbReference type="NCBI Taxonomy" id="129364"/>
    <lineage>
        <taxon>Eukaryota</taxon>
        <taxon>Sar</taxon>
        <taxon>Stramenopiles</taxon>
        <taxon>Oomycota</taxon>
        <taxon>Peronosporomycetes</taxon>
        <taxon>Peronosporales</taxon>
        <taxon>Peronosporaceae</taxon>
        <taxon>Phytophthora</taxon>
    </lineage>
</organism>
<keyword evidence="2" id="KW-1185">Reference proteome</keyword>
<gene>
    <name evidence="1" type="ORF">PR003_g8823</name>
</gene>
<sequence length="140" mass="15434">MDAGDLLIYRGDLPHANPAAETLDIRLEGTLLVDGVAHSNGMKKAAWGFYSCHFRFKKCDSKRALTNHANCYCDLNPDKEAVAKKRKADNEKARTLMECDVYHSHHHHSDVAEIGAGYASQLLFRARALVLVEAGASPLV</sequence>
<comment type="caution">
    <text evidence="1">The sequence shown here is derived from an EMBL/GenBank/DDBJ whole genome shotgun (WGS) entry which is preliminary data.</text>
</comment>
<dbReference type="EMBL" id="QXFT01000447">
    <property type="protein sequence ID" value="KAE9343715.1"/>
    <property type="molecule type" value="Genomic_DNA"/>
</dbReference>
<accession>A0A6A4FJV1</accession>
<evidence type="ECO:0000313" key="2">
    <source>
        <dbReference type="Proteomes" id="UP000434957"/>
    </source>
</evidence>